<gene>
    <name evidence="3" type="ORF">ACFPM7_05985</name>
</gene>
<comment type="caution">
    <text evidence="3">The sequence shown here is derived from an EMBL/GenBank/DDBJ whole genome shotgun (WGS) entry which is preliminary data.</text>
</comment>
<accession>A0ABW0ELZ1</accession>
<dbReference type="RefSeq" id="WP_378244673.1">
    <property type="nucleotide sequence ID" value="NZ_JBHSKF010000002.1"/>
</dbReference>
<evidence type="ECO:0000313" key="4">
    <source>
        <dbReference type="Proteomes" id="UP001596157"/>
    </source>
</evidence>
<proteinExistence type="predicted"/>
<feature type="compositionally biased region" description="Basic and acidic residues" evidence="2">
    <location>
        <begin position="157"/>
        <end position="166"/>
    </location>
</feature>
<feature type="region of interest" description="Disordered" evidence="2">
    <location>
        <begin position="137"/>
        <end position="185"/>
    </location>
</feature>
<feature type="coiled-coil region" evidence="1">
    <location>
        <begin position="30"/>
        <end position="100"/>
    </location>
</feature>
<name>A0ABW0ELZ1_9PSEU</name>
<reference evidence="4" key="1">
    <citation type="journal article" date="2019" name="Int. J. Syst. Evol. Microbiol.">
        <title>The Global Catalogue of Microorganisms (GCM) 10K type strain sequencing project: providing services to taxonomists for standard genome sequencing and annotation.</title>
        <authorList>
            <consortium name="The Broad Institute Genomics Platform"/>
            <consortium name="The Broad Institute Genome Sequencing Center for Infectious Disease"/>
            <person name="Wu L."/>
            <person name="Ma J."/>
        </authorList>
    </citation>
    <scope>NUCLEOTIDE SEQUENCE [LARGE SCALE GENOMIC DNA]</scope>
    <source>
        <strain evidence="4">CCUG 59778</strain>
    </source>
</reference>
<dbReference type="Proteomes" id="UP001596157">
    <property type="component" value="Unassembled WGS sequence"/>
</dbReference>
<keyword evidence="1" id="KW-0175">Coiled coil</keyword>
<dbReference type="EMBL" id="JBHSKF010000002">
    <property type="protein sequence ID" value="MFC5286595.1"/>
    <property type="molecule type" value="Genomic_DNA"/>
</dbReference>
<keyword evidence="4" id="KW-1185">Reference proteome</keyword>
<evidence type="ECO:0000313" key="3">
    <source>
        <dbReference type="EMBL" id="MFC5286595.1"/>
    </source>
</evidence>
<dbReference type="InterPro" id="IPR007793">
    <property type="entry name" value="DivIVA_fam"/>
</dbReference>
<protein>
    <submittedName>
        <fullName evidence="3">DivIVA domain-containing protein</fullName>
    </submittedName>
</protein>
<evidence type="ECO:0000256" key="1">
    <source>
        <dbReference type="SAM" id="Coils"/>
    </source>
</evidence>
<dbReference type="Pfam" id="PF05103">
    <property type="entry name" value="DivIVA"/>
    <property type="match status" value="1"/>
</dbReference>
<organism evidence="3 4">
    <name type="scientific">Actinokineospora guangxiensis</name>
    <dbReference type="NCBI Taxonomy" id="1490288"/>
    <lineage>
        <taxon>Bacteria</taxon>
        <taxon>Bacillati</taxon>
        <taxon>Actinomycetota</taxon>
        <taxon>Actinomycetes</taxon>
        <taxon>Pseudonocardiales</taxon>
        <taxon>Pseudonocardiaceae</taxon>
        <taxon>Actinokineospora</taxon>
    </lineage>
</organism>
<sequence length="185" mass="19452">MADTEPGPVDGTTFDVVFRGFDRAQVTTFITALVERAERDQEALRAAEERAAGSAEEGAGHGGVVTKLGKAVEAIVLVAEKEAAALLATAEAEAREQRERAAADAAAIVAKAHDEAADVRRAHDEVLRTLTRVRGLLGHGAVEAPGPEPEAEDEESERPGSRERTRASGVPMARQRTPAPVEAAS</sequence>
<evidence type="ECO:0000256" key="2">
    <source>
        <dbReference type="SAM" id="MobiDB-lite"/>
    </source>
</evidence>